<dbReference type="InterPro" id="IPR006143">
    <property type="entry name" value="RND_pump_MFP"/>
</dbReference>
<keyword evidence="9" id="KW-1185">Reference proteome</keyword>
<dbReference type="PANTHER" id="PTHR30158">
    <property type="entry name" value="ACRA/E-RELATED COMPONENT OF DRUG EFFLUX TRANSPORTER"/>
    <property type="match status" value="1"/>
</dbReference>
<dbReference type="RefSeq" id="WP_321566038.1">
    <property type="nucleotide sequence ID" value="NZ_CP139558.1"/>
</dbReference>
<evidence type="ECO:0000256" key="3">
    <source>
        <dbReference type="SAM" id="Coils"/>
    </source>
</evidence>
<evidence type="ECO:0000313" key="9">
    <source>
        <dbReference type="Proteomes" id="UP001324380"/>
    </source>
</evidence>
<protein>
    <submittedName>
        <fullName evidence="8">Efflux RND transporter periplasmic adaptor subunit</fullName>
    </submittedName>
</protein>
<comment type="similarity">
    <text evidence="2">Belongs to the membrane fusion protein (MFP) (TC 8.A.1) family.</text>
</comment>
<dbReference type="InterPro" id="IPR058624">
    <property type="entry name" value="MdtA-like_HH"/>
</dbReference>
<dbReference type="PROSITE" id="PS51257">
    <property type="entry name" value="PROKAR_LIPOPROTEIN"/>
    <property type="match status" value="1"/>
</dbReference>
<accession>A0ABZ0TWR4</accession>
<evidence type="ECO:0000313" key="8">
    <source>
        <dbReference type="EMBL" id="WPU96952.1"/>
    </source>
</evidence>
<keyword evidence="3" id="KW-0175">Coiled coil</keyword>
<comment type="subcellular location">
    <subcellularLocation>
        <location evidence="1">Cell envelope</location>
    </subcellularLocation>
</comment>
<dbReference type="PANTHER" id="PTHR30158:SF23">
    <property type="entry name" value="MULTIDRUG RESISTANCE PROTEIN MEXA"/>
    <property type="match status" value="1"/>
</dbReference>
<dbReference type="EMBL" id="CP139558">
    <property type="protein sequence ID" value="WPU96952.1"/>
    <property type="molecule type" value="Genomic_DNA"/>
</dbReference>
<evidence type="ECO:0000259" key="7">
    <source>
        <dbReference type="Pfam" id="PF25967"/>
    </source>
</evidence>
<dbReference type="Pfam" id="PF25944">
    <property type="entry name" value="Beta-barrel_RND"/>
    <property type="match status" value="1"/>
</dbReference>
<dbReference type="Pfam" id="PF25876">
    <property type="entry name" value="HH_MFP_RND"/>
    <property type="match status" value="1"/>
</dbReference>
<organism evidence="8 9">
    <name type="scientific">Mucilaginibacter sabulilitoris</name>
    <dbReference type="NCBI Taxonomy" id="1173583"/>
    <lineage>
        <taxon>Bacteria</taxon>
        <taxon>Pseudomonadati</taxon>
        <taxon>Bacteroidota</taxon>
        <taxon>Sphingobacteriia</taxon>
        <taxon>Sphingobacteriales</taxon>
        <taxon>Sphingobacteriaceae</taxon>
        <taxon>Mucilaginibacter</taxon>
    </lineage>
</organism>
<gene>
    <name evidence="8" type="ORF">SNE25_15635</name>
</gene>
<evidence type="ECO:0000259" key="6">
    <source>
        <dbReference type="Pfam" id="PF25944"/>
    </source>
</evidence>
<dbReference type="Gene3D" id="2.40.30.170">
    <property type="match status" value="1"/>
</dbReference>
<dbReference type="NCBIfam" id="TIGR01730">
    <property type="entry name" value="RND_mfp"/>
    <property type="match status" value="1"/>
</dbReference>
<dbReference type="SUPFAM" id="SSF111369">
    <property type="entry name" value="HlyD-like secretion proteins"/>
    <property type="match status" value="1"/>
</dbReference>
<proteinExistence type="inferred from homology"/>
<dbReference type="Proteomes" id="UP001324380">
    <property type="component" value="Chromosome"/>
</dbReference>
<evidence type="ECO:0000259" key="5">
    <source>
        <dbReference type="Pfam" id="PF25917"/>
    </source>
</evidence>
<evidence type="ECO:0000256" key="2">
    <source>
        <dbReference type="ARBA" id="ARBA00009477"/>
    </source>
</evidence>
<feature type="domain" description="Multidrug resistance protein MdtA-like barrel-sandwich hybrid" evidence="5">
    <location>
        <begin position="61"/>
        <end position="199"/>
    </location>
</feature>
<feature type="domain" description="Multidrug resistance protein MdtA-like alpha-helical hairpin" evidence="4">
    <location>
        <begin position="101"/>
        <end position="170"/>
    </location>
</feature>
<feature type="domain" description="Multidrug resistance protein MdtA-like C-terminal permuted SH3" evidence="7">
    <location>
        <begin position="300"/>
        <end position="359"/>
    </location>
</feature>
<sequence>MAYLTKNQHKILIIALVILSGCSSKPTPSAMPAPVVPVLTLAPVSLLTHQLYPASIEAKDEVEIRPQVSGILEKIHVDEGAYVMAGQPLFEIDQRPFQAALSNATATLHAAEGTASNARLEVEKLTPLVNNKVISDFQLKTATTAVQVAEANTEEAKANIRTAQINLAYTIIKAPVSGYISRLLRKRGSLVGPGDAESLTSISDVHEIHVYFSLSENDFTIFKNRYAGNTLSEKIKKVPQVSLVLSDNSEYPLKGKIDIINGRFDKNTAAITLRAVFANPQGILRAGNTGKIQLDLPYNDALSIPQSATVELQDKIFVFLLTDSNKVLKQAIHVASRENKNYLVDNGLKPGDKIITDGIITLQDGMVVQPETAKATTSASSKN</sequence>
<feature type="domain" description="Multidrug resistance protein MdtA-like beta-barrel" evidence="6">
    <location>
        <begin position="208"/>
        <end position="295"/>
    </location>
</feature>
<dbReference type="InterPro" id="IPR058627">
    <property type="entry name" value="MdtA-like_C"/>
</dbReference>
<evidence type="ECO:0000259" key="4">
    <source>
        <dbReference type="Pfam" id="PF25876"/>
    </source>
</evidence>
<name>A0ABZ0TWR4_9SPHI</name>
<dbReference type="Pfam" id="PF25917">
    <property type="entry name" value="BSH_RND"/>
    <property type="match status" value="1"/>
</dbReference>
<evidence type="ECO:0000256" key="1">
    <source>
        <dbReference type="ARBA" id="ARBA00004196"/>
    </source>
</evidence>
<dbReference type="InterPro" id="IPR058625">
    <property type="entry name" value="MdtA-like_BSH"/>
</dbReference>
<dbReference type="Gene3D" id="2.40.420.20">
    <property type="match status" value="1"/>
</dbReference>
<dbReference type="Pfam" id="PF25967">
    <property type="entry name" value="RND-MFP_C"/>
    <property type="match status" value="1"/>
</dbReference>
<dbReference type="InterPro" id="IPR058626">
    <property type="entry name" value="MdtA-like_b-barrel"/>
</dbReference>
<reference evidence="8 9" key="1">
    <citation type="submission" date="2023-11" db="EMBL/GenBank/DDBJ databases">
        <title>Analysis of the Genomes of Mucilaginibacter gossypii cycad 4 and M. sabulilitoris SNA2: microbes with the potential for plant growth promotion.</title>
        <authorList>
            <person name="Hirsch A.M."/>
            <person name="Humm E."/>
            <person name="Rubbi M."/>
            <person name="Del Vecchio G."/>
            <person name="Ha S.M."/>
            <person name="Pellegrini M."/>
            <person name="Gunsalus R.P."/>
        </authorList>
    </citation>
    <scope>NUCLEOTIDE SEQUENCE [LARGE SCALE GENOMIC DNA]</scope>
    <source>
        <strain evidence="8 9">SNA2</strain>
    </source>
</reference>
<dbReference type="Gene3D" id="1.10.287.470">
    <property type="entry name" value="Helix hairpin bin"/>
    <property type="match status" value="1"/>
</dbReference>
<dbReference type="Gene3D" id="2.40.50.100">
    <property type="match status" value="1"/>
</dbReference>
<feature type="coiled-coil region" evidence="3">
    <location>
        <begin position="139"/>
        <end position="166"/>
    </location>
</feature>